<gene>
    <name evidence="2" type="primary">LOC107461001</name>
</gene>
<name>A0A6P4B259_ARADU</name>
<dbReference type="KEGG" id="adu:107461001"/>
<sequence length="189" mass="22854">MAEGRRQRNGPRPFKSLDSWFTHEDFLRMIKEEWRGLGEAQFTNKLKAMTGPLGRWHKDKFGNMDRKIMKFEEEIKKIDDAVGDGVHDGTVEARRKALVTCCEKWYVRKELHWKQMSRSRHVKDIDKNTRYFHNLASARRRKNRIDVLLINGRLIRNQTRIKIEIRDFYKKLYHHEESPLIGFRDGWWK</sequence>
<dbReference type="Proteomes" id="UP000515211">
    <property type="component" value="Chromosome 8"/>
</dbReference>
<accession>A0A6P4B259</accession>
<protein>
    <submittedName>
        <fullName evidence="2">Uncharacterized protein LOC107461001</fullName>
    </submittedName>
</protein>
<reference evidence="2" key="2">
    <citation type="submission" date="2025-08" db="UniProtKB">
        <authorList>
            <consortium name="RefSeq"/>
        </authorList>
    </citation>
    <scope>IDENTIFICATION</scope>
    <source>
        <tissue evidence="2">Whole plant</tissue>
    </source>
</reference>
<reference evidence="1" key="1">
    <citation type="journal article" date="2016" name="Nat. Genet.">
        <title>The genome sequences of Arachis duranensis and Arachis ipaensis, the diploid ancestors of cultivated peanut.</title>
        <authorList>
            <person name="Bertioli D.J."/>
            <person name="Cannon S.B."/>
            <person name="Froenicke L."/>
            <person name="Huang G."/>
            <person name="Farmer A.D."/>
            <person name="Cannon E.K."/>
            <person name="Liu X."/>
            <person name="Gao D."/>
            <person name="Clevenger J."/>
            <person name="Dash S."/>
            <person name="Ren L."/>
            <person name="Moretzsohn M.C."/>
            <person name="Shirasawa K."/>
            <person name="Huang W."/>
            <person name="Vidigal B."/>
            <person name="Abernathy B."/>
            <person name="Chu Y."/>
            <person name="Niederhuth C.E."/>
            <person name="Umale P."/>
            <person name="Araujo A.C."/>
            <person name="Kozik A."/>
            <person name="Kim K.D."/>
            <person name="Burow M.D."/>
            <person name="Varshney R.K."/>
            <person name="Wang X."/>
            <person name="Zhang X."/>
            <person name="Barkley N."/>
            <person name="Guimaraes P.M."/>
            <person name="Isobe S."/>
            <person name="Guo B."/>
            <person name="Liao B."/>
            <person name="Stalker H.T."/>
            <person name="Schmitz R.J."/>
            <person name="Scheffler B.E."/>
            <person name="Leal-Bertioli S.C."/>
            <person name="Xun X."/>
            <person name="Jackson S.A."/>
            <person name="Michelmore R."/>
            <person name="Ozias-Akins P."/>
        </authorList>
    </citation>
    <scope>NUCLEOTIDE SEQUENCE [LARGE SCALE GENOMIC DNA]</scope>
    <source>
        <strain evidence="1">cv. V14167</strain>
    </source>
</reference>
<proteinExistence type="predicted"/>
<evidence type="ECO:0000313" key="2">
    <source>
        <dbReference type="RefSeq" id="XP_015934915.1"/>
    </source>
</evidence>
<evidence type="ECO:0000313" key="1">
    <source>
        <dbReference type="Proteomes" id="UP000515211"/>
    </source>
</evidence>
<organism evidence="1 2">
    <name type="scientific">Arachis duranensis</name>
    <name type="common">Wild peanut</name>
    <dbReference type="NCBI Taxonomy" id="130453"/>
    <lineage>
        <taxon>Eukaryota</taxon>
        <taxon>Viridiplantae</taxon>
        <taxon>Streptophyta</taxon>
        <taxon>Embryophyta</taxon>
        <taxon>Tracheophyta</taxon>
        <taxon>Spermatophyta</taxon>
        <taxon>Magnoliopsida</taxon>
        <taxon>eudicotyledons</taxon>
        <taxon>Gunneridae</taxon>
        <taxon>Pentapetalae</taxon>
        <taxon>rosids</taxon>
        <taxon>fabids</taxon>
        <taxon>Fabales</taxon>
        <taxon>Fabaceae</taxon>
        <taxon>Papilionoideae</taxon>
        <taxon>50 kb inversion clade</taxon>
        <taxon>dalbergioids sensu lato</taxon>
        <taxon>Dalbergieae</taxon>
        <taxon>Pterocarpus clade</taxon>
        <taxon>Arachis</taxon>
    </lineage>
</organism>
<dbReference type="AlphaFoldDB" id="A0A6P4B259"/>
<keyword evidence="1" id="KW-1185">Reference proteome</keyword>
<dbReference type="RefSeq" id="XP_015934915.1">
    <property type="nucleotide sequence ID" value="XM_016079429.1"/>
</dbReference>
<dbReference type="GeneID" id="107461001"/>